<reference evidence="2 3" key="2">
    <citation type="journal article" date="2017" name="Sci. Rep.">
        <title>A mobile pathogenicity chromosome in Fusarium oxysporum for infection of multiple cucurbit species.</title>
        <authorList>
            <person name="van Dam P."/>
            <person name="Fokkens L."/>
            <person name="Ayukawa Y."/>
            <person name="van der Gragt M."/>
            <person name="Ter Horst A."/>
            <person name="Brankovics B."/>
            <person name="Houterman P.M."/>
            <person name="Arie T."/>
            <person name="Rep M."/>
        </authorList>
    </citation>
    <scope>NUCLEOTIDE SEQUENCE [LARGE SCALE GENOMIC DNA]</scope>
    <source>
        <strain evidence="2 3">Forc016</strain>
    </source>
</reference>
<gene>
    <name evidence="2" type="ORF">AU210_006137</name>
</gene>
<evidence type="ECO:0000313" key="2">
    <source>
        <dbReference type="EMBL" id="PCD37639.1"/>
    </source>
</evidence>
<proteinExistence type="predicted"/>
<protein>
    <submittedName>
        <fullName evidence="2">Uncharacterized protein</fullName>
    </submittedName>
</protein>
<evidence type="ECO:0000313" key="3">
    <source>
        <dbReference type="Proteomes" id="UP000219602"/>
    </source>
</evidence>
<sequence length="103" mass="11735">MSQCFFHMTSVQIGPVHNKGTDSTTRTHTMNEVQNATQDYDLRNLVSHLNQNGIYSRHENLTHDRTPKLPNSGSALRQRSADIQIAVRVEDGQFEELMNHDNS</sequence>
<comment type="caution">
    <text evidence="2">The sequence shown here is derived from an EMBL/GenBank/DDBJ whole genome shotgun (WGS) entry which is preliminary data.</text>
</comment>
<dbReference type="EMBL" id="MABQ02000004">
    <property type="protein sequence ID" value="PCD37639.1"/>
    <property type="molecule type" value="Genomic_DNA"/>
</dbReference>
<evidence type="ECO:0000256" key="1">
    <source>
        <dbReference type="SAM" id="MobiDB-lite"/>
    </source>
</evidence>
<feature type="compositionally biased region" description="Basic and acidic residues" evidence="1">
    <location>
        <begin position="58"/>
        <end position="67"/>
    </location>
</feature>
<feature type="region of interest" description="Disordered" evidence="1">
    <location>
        <begin position="58"/>
        <end position="77"/>
    </location>
</feature>
<accession>A0A2H3HK70</accession>
<reference evidence="2 3" key="1">
    <citation type="journal article" date="2016" name="Environ. Microbiol.">
        <title>Effector profiles distinguish formae speciales of Fusarium oxysporum.</title>
        <authorList>
            <person name="van Dam P."/>
            <person name="Fokkens L."/>
            <person name="Schmidt S.M."/>
            <person name="Linmans J.H."/>
            <person name="Kistler H.C."/>
            <person name="Ma L.J."/>
            <person name="Rep M."/>
        </authorList>
    </citation>
    <scope>NUCLEOTIDE SEQUENCE [LARGE SCALE GENOMIC DNA]</scope>
    <source>
        <strain evidence="2 3">Forc016</strain>
    </source>
</reference>
<name>A0A2H3HK70_FUSOX</name>
<dbReference type="AlphaFoldDB" id="A0A2H3HK70"/>
<organism evidence="2 3">
    <name type="scientific">Fusarium oxysporum f. sp. radicis-cucumerinum</name>
    <dbReference type="NCBI Taxonomy" id="327505"/>
    <lineage>
        <taxon>Eukaryota</taxon>
        <taxon>Fungi</taxon>
        <taxon>Dikarya</taxon>
        <taxon>Ascomycota</taxon>
        <taxon>Pezizomycotina</taxon>
        <taxon>Sordariomycetes</taxon>
        <taxon>Hypocreomycetidae</taxon>
        <taxon>Hypocreales</taxon>
        <taxon>Nectriaceae</taxon>
        <taxon>Fusarium</taxon>
        <taxon>Fusarium oxysporum species complex</taxon>
    </lineage>
</organism>
<dbReference type="Proteomes" id="UP000219602">
    <property type="component" value="Chromosome 5"/>
</dbReference>